<accession>A0ACC1LVG0</accession>
<organism evidence="1 2">
    <name type="scientific">Coemansia aciculifera</name>
    <dbReference type="NCBI Taxonomy" id="417176"/>
    <lineage>
        <taxon>Eukaryota</taxon>
        <taxon>Fungi</taxon>
        <taxon>Fungi incertae sedis</taxon>
        <taxon>Zoopagomycota</taxon>
        <taxon>Kickxellomycotina</taxon>
        <taxon>Kickxellomycetes</taxon>
        <taxon>Kickxellales</taxon>
        <taxon>Kickxellaceae</taxon>
        <taxon>Coemansia</taxon>
    </lineage>
</organism>
<gene>
    <name evidence="1" type="ORF">IWW38_005856</name>
</gene>
<sequence>MMTSTKEPAIIRALLMLAPHRTSYEMAQILQQAMVCFFIALNQIVPQFVPQEKNASSLELAKELMTAIKATNAEVSTKAKRLADVFRGTSLESHMADEFKSELQLGMTLGSSAKFQAEFTDRLNTSRQQY</sequence>
<reference evidence="1" key="1">
    <citation type="submission" date="2022-07" db="EMBL/GenBank/DDBJ databases">
        <title>Phylogenomic reconstructions and comparative analyses of Kickxellomycotina fungi.</title>
        <authorList>
            <person name="Reynolds N.K."/>
            <person name="Stajich J.E."/>
            <person name="Barry K."/>
            <person name="Grigoriev I.V."/>
            <person name="Crous P."/>
            <person name="Smith M.E."/>
        </authorList>
    </citation>
    <scope>NUCLEOTIDE SEQUENCE</scope>
    <source>
        <strain evidence="1">CBS 190363</strain>
    </source>
</reference>
<proteinExistence type="predicted"/>
<name>A0ACC1LVG0_9FUNG</name>
<comment type="caution">
    <text evidence="1">The sequence shown here is derived from an EMBL/GenBank/DDBJ whole genome shotgun (WGS) entry which is preliminary data.</text>
</comment>
<dbReference type="EMBL" id="JANBVB010003004">
    <property type="protein sequence ID" value="KAJ2881038.1"/>
    <property type="molecule type" value="Genomic_DNA"/>
</dbReference>
<dbReference type="Proteomes" id="UP001139981">
    <property type="component" value="Unassembled WGS sequence"/>
</dbReference>
<evidence type="ECO:0000313" key="1">
    <source>
        <dbReference type="EMBL" id="KAJ2881038.1"/>
    </source>
</evidence>
<protein>
    <submittedName>
        <fullName evidence="1">Uncharacterized protein</fullName>
    </submittedName>
</protein>
<keyword evidence="2" id="KW-1185">Reference proteome</keyword>
<evidence type="ECO:0000313" key="2">
    <source>
        <dbReference type="Proteomes" id="UP001139981"/>
    </source>
</evidence>